<dbReference type="EMBL" id="FRAE01000008">
    <property type="protein sequence ID" value="SHJ61466.1"/>
    <property type="molecule type" value="Genomic_DNA"/>
</dbReference>
<dbReference type="SMART" id="SM00471">
    <property type="entry name" value="HDc"/>
    <property type="match status" value="1"/>
</dbReference>
<dbReference type="Gene3D" id="1.10.3210.10">
    <property type="entry name" value="Hypothetical protein af1432"/>
    <property type="match status" value="1"/>
</dbReference>
<dbReference type="GO" id="GO:0016787">
    <property type="term" value="F:hydrolase activity"/>
    <property type="evidence" value="ECO:0007669"/>
    <property type="project" value="UniProtKB-KW"/>
</dbReference>
<dbReference type="InterPro" id="IPR003607">
    <property type="entry name" value="HD/PDEase_dom"/>
</dbReference>
<dbReference type="PANTHER" id="PTHR38659:SF1">
    <property type="entry name" value="METAL DEPENDENT PHOSPHOHYDROLASE"/>
    <property type="match status" value="1"/>
</dbReference>
<dbReference type="RefSeq" id="WP_072886857.1">
    <property type="nucleotide sequence ID" value="NZ_FRAE01000008.1"/>
</dbReference>
<keyword evidence="2" id="KW-0378">Hydrolase</keyword>
<dbReference type="CDD" id="cd00077">
    <property type="entry name" value="HDc"/>
    <property type="match status" value="1"/>
</dbReference>
<gene>
    <name evidence="2" type="ORF">SAMN02744037_00448</name>
</gene>
<evidence type="ECO:0000313" key="2">
    <source>
        <dbReference type="EMBL" id="SHJ61466.1"/>
    </source>
</evidence>
<dbReference type="InterPro" id="IPR006674">
    <property type="entry name" value="HD_domain"/>
</dbReference>
<dbReference type="STRING" id="1123349.SAMN02744037_00448"/>
<sequence length="190" mass="21438">MMISREKAIEILNKNLKTEHLVKHSYAVEAVMRELAKKLEPEKENEWAIAGLLHDLDADLIDYKNGENNLHGPKTVEILKEENFGNEEIYQAICAHNKDTGFKIESKMDQAIYAADPITGFITAITLVYPDKKINSVKVKSITKRMKETRFAAGADRDAMRSIEKLGIPFAEFAELSLNAMKEISDELGL</sequence>
<evidence type="ECO:0000313" key="3">
    <source>
        <dbReference type="Proteomes" id="UP000242497"/>
    </source>
</evidence>
<dbReference type="PANTHER" id="PTHR38659">
    <property type="entry name" value="METAL-DEPENDENT PHOSPHOHYDROLASE"/>
    <property type="match status" value="1"/>
</dbReference>
<dbReference type="AlphaFoldDB" id="A0A1M6KRC1"/>
<name>A0A1M6KRC1_9FIRM</name>
<dbReference type="Proteomes" id="UP000242497">
    <property type="component" value="Unassembled WGS sequence"/>
</dbReference>
<reference evidence="3" key="1">
    <citation type="submission" date="2016-11" db="EMBL/GenBank/DDBJ databases">
        <authorList>
            <person name="Varghese N."/>
            <person name="Submissions S."/>
        </authorList>
    </citation>
    <scope>NUCLEOTIDE SEQUENCE [LARGE SCALE GENOMIC DNA]</scope>
    <source>
        <strain evidence="3">DSM 15518</strain>
    </source>
</reference>
<dbReference type="SUPFAM" id="SSF109604">
    <property type="entry name" value="HD-domain/PDEase-like"/>
    <property type="match status" value="1"/>
</dbReference>
<accession>A0A1M6KRC1</accession>
<dbReference type="Pfam" id="PF01966">
    <property type="entry name" value="HD"/>
    <property type="match status" value="1"/>
</dbReference>
<evidence type="ECO:0000259" key="1">
    <source>
        <dbReference type="SMART" id="SM00471"/>
    </source>
</evidence>
<keyword evidence="3" id="KW-1185">Reference proteome</keyword>
<organism evidence="2 3">
    <name type="scientific">Tepidibacter formicigenes DSM 15518</name>
    <dbReference type="NCBI Taxonomy" id="1123349"/>
    <lineage>
        <taxon>Bacteria</taxon>
        <taxon>Bacillati</taxon>
        <taxon>Bacillota</taxon>
        <taxon>Clostridia</taxon>
        <taxon>Peptostreptococcales</taxon>
        <taxon>Peptostreptococcaceae</taxon>
        <taxon>Tepidibacter</taxon>
    </lineage>
</organism>
<protein>
    <submittedName>
        <fullName evidence="2">Predicted hydrolase, HD superfamily</fullName>
    </submittedName>
</protein>
<proteinExistence type="predicted"/>
<feature type="domain" description="HD/PDEase" evidence="1">
    <location>
        <begin position="17"/>
        <end position="130"/>
    </location>
</feature>